<dbReference type="AlphaFoldDB" id="A0AAV3TY26"/>
<dbReference type="GO" id="GO:0006281">
    <property type="term" value="P:DNA repair"/>
    <property type="evidence" value="ECO:0007669"/>
    <property type="project" value="TreeGrafter"/>
</dbReference>
<dbReference type="PANTHER" id="PTHR35369:SF2">
    <property type="entry name" value="BLR3025 PROTEIN"/>
    <property type="match status" value="1"/>
</dbReference>
<organism evidence="3 4">
    <name type="scientific">Halioxenophilus aromaticivorans</name>
    <dbReference type="NCBI Taxonomy" id="1306992"/>
    <lineage>
        <taxon>Bacteria</taxon>
        <taxon>Pseudomonadati</taxon>
        <taxon>Pseudomonadota</taxon>
        <taxon>Gammaproteobacteria</taxon>
        <taxon>Alteromonadales</taxon>
        <taxon>Alteromonadaceae</taxon>
        <taxon>Halioxenophilus</taxon>
    </lineage>
</organism>
<dbReference type="PANTHER" id="PTHR35369">
    <property type="entry name" value="BLR3025 PROTEIN-RELATED"/>
    <property type="match status" value="1"/>
</dbReference>
<evidence type="ECO:0000256" key="2">
    <source>
        <dbReference type="SAM" id="MobiDB-lite"/>
    </source>
</evidence>
<protein>
    <recommendedName>
        <fullName evidence="5">DNA polymerase Y family protein</fullName>
    </recommendedName>
</protein>
<accession>A0AAV3TY26</accession>
<evidence type="ECO:0000313" key="3">
    <source>
        <dbReference type="EMBL" id="GAA4931074.1"/>
    </source>
</evidence>
<comment type="caution">
    <text evidence="3">The sequence shown here is derived from an EMBL/GenBank/DDBJ whole genome shotgun (WGS) entry which is preliminary data.</text>
</comment>
<dbReference type="SUPFAM" id="SSF56672">
    <property type="entry name" value="DNA/RNA polymerases"/>
    <property type="match status" value="1"/>
</dbReference>
<feature type="compositionally biased region" description="Basic and acidic residues" evidence="2">
    <location>
        <begin position="109"/>
        <end position="118"/>
    </location>
</feature>
<dbReference type="EMBL" id="BAABLX010000003">
    <property type="protein sequence ID" value="GAA4931074.1"/>
    <property type="molecule type" value="Genomic_DNA"/>
</dbReference>
<keyword evidence="4" id="KW-1185">Reference proteome</keyword>
<sequence>MLWLALRLPQLPLDVFTAELAQANGNCNCNGDNEATGETTSESSDETPGDNTTPVKKNTAGKPPLLVYHNLRGSKKVLHSNDTAEALGVRKTMSLVTAEALLQAQLEEQASRHSEHQIEFNTEPSEPASIEHPATTLTNPPYHCFERDLSREWVALQQLAAVCYDFTPHVSIHNPPPLSSATPGPSQAGNSKAGTHTLDAGLLLEISGSLKLFKGLARLCQLLQQQLQPWQCFVQIGIGPTAEGAWLISHSRYLPGDHYSEHDYLQHLGHIHLNKTDCFTEAFAQLSKMGLAQLQQVLAMPMVELGRRFGEAFIHYLHALTGKHNNALVRKAEACEFCSRVQLNHPVTNLAQLQPVVTSLLQQLIQFLRREQQQCEAIEWQLLSATGEKKTVPVVCQPVHSDWQLLQQLTSIHFDHLSINFEVDSVELVATQHSHFNQETGDLFAADPELALNQQEVLRRWQLLLTRLHNRLGNSSTLELNPLPEHWPEQLNHWQTSEIKNGKNKTAVAEPQAQYQADDNPLAPRPSWLINPPVALKERGHQLFWRGPLTLLLGPERLQGQWWLPGDNQCRDYFIAEQDDYRRVWVYHDAKQKQWFLQGVFG</sequence>
<evidence type="ECO:0000256" key="1">
    <source>
        <dbReference type="ARBA" id="ARBA00022763"/>
    </source>
</evidence>
<feature type="region of interest" description="Disordered" evidence="2">
    <location>
        <begin position="32"/>
        <end position="62"/>
    </location>
</feature>
<name>A0AAV3TY26_9ALTE</name>
<dbReference type="RefSeq" id="WP_345416234.1">
    <property type="nucleotide sequence ID" value="NZ_AP031496.1"/>
</dbReference>
<reference evidence="4" key="1">
    <citation type="journal article" date="2019" name="Int. J. Syst. Evol. Microbiol.">
        <title>The Global Catalogue of Microorganisms (GCM) 10K type strain sequencing project: providing services to taxonomists for standard genome sequencing and annotation.</title>
        <authorList>
            <consortium name="The Broad Institute Genomics Platform"/>
            <consortium name="The Broad Institute Genome Sequencing Center for Infectious Disease"/>
            <person name="Wu L."/>
            <person name="Ma J."/>
        </authorList>
    </citation>
    <scope>NUCLEOTIDE SEQUENCE [LARGE SCALE GENOMIC DNA]</scope>
    <source>
        <strain evidence="4">JCM 19134</strain>
    </source>
</reference>
<evidence type="ECO:0000313" key="4">
    <source>
        <dbReference type="Proteomes" id="UP001409585"/>
    </source>
</evidence>
<keyword evidence="1" id="KW-0227">DNA damage</keyword>
<dbReference type="InterPro" id="IPR043502">
    <property type="entry name" value="DNA/RNA_pol_sf"/>
</dbReference>
<dbReference type="InterPro" id="IPR050356">
    <property type="entry name" value="SulA_CellDiv_inhibitor"/>
</dbReference>
<dbReference type="Proteomes" id="UP001409585">
    <property type="component" value="Unassembled WGS sequence"/>
</dbReference>
<evidence type="ECO:0008006" key="5">
    <source>
        <dbReference type="Google" id="ProtNLM"/>
    </source>
</evidence>
<proteinExistence type="predicted"/>
<gene>
    <name evidence="3" type="ORF">GCM10025791_03970</name>
</gene>
<feature type="region of interest" description="Disordered" evidence="2">
    <location>
        <begin position="108"/>
        <end position="132"/>
    </location>
</feature>